<reference evidence="2 3" key="1">
    <citation type="journal article" date="2016" name="Mol. Biol. Evol.">
        <title>Comparative Genomics of Early-Diverging Mushroom-Forming Fungi Provides Insights into the Origins of Lignocellulose Decay Capabilities.</title>
        <authorList>
            <person name="Nagy L.G."/>
            <person name="Riley R."/>
            <person name="Tritt A."/>
            <person name="Adam C."/>
            <person name="Daum C."/>
            <person name="Floudas D."/>
            <person name="Sun H."/>
            <person name="Yadav J.S."/>
            <person name="Pangilinan J."/>
            <person name="Larsson K.H."/>
            <person name="Matsuura K."/>
            <person name="Barry K."/>
            <person name="Labutti K."/>
            <person name="Kuo R."/>
            <person name="Ohm R.A."/>
            <person name="Bhattacharya S.S."/>
            <person name="Shirouzu T."/>
            <person name="Yoshinaga Y."/>
            <person name="Martin F.M."/>
            <person name="Grigoriev I.V."/>
            <person name="Hibbett D.S."/>
        </authorList>
    </citation>
    <scope>NUCLEOTIDE SEQUENCE [LARGE SCALE GENOMIC DNA]</scope>
    <source>
        <strain evidence="2 3">TUFC12733</strain>
    </source>
</reference>
<dbReference type="EMBL" id="KV417278">
    <property type="protein sequence ID" value="KZO97734.1"/>
    <property type="molecule type" value="Genomic_DNA"/>
</dbReference>
<dbReference type="OrthoDB" id="3342934at2759"/>
<evidence type="ECO:0008006" key="4">
    <source>
        <dbReference type="Google" id="ProtNLM"/>
    </source>
</evidence>
<dbReference type="STRING" id="1330018.A0A167NHW0"/>
<protein>
    <recommendedName>
        <fullName evidence="4">Glycopeptide</fullName>
    </recommendedName>
</protein>
<organism evidence="2 3">
    <name type="scientific">Calocera viscosa (strain TUFC12733)</name>
    <dbReference type="NCBI Taxonomy" id="1330018"/>
    <lineage>
        <taxon>Eukaryota</taxon>
        <taxon>Fungi</taxon>
        <taxon>Dikarya</taxon>
        <taxon>Basidiomycota</taxon>
        <taxon>Agaricomycotina</taxon>
        <taxon>Dacrymycetes</taxon>
        <taxon>Dacrymycetales</taxon>
        <taxon>Dacrymycetaceae</taxon>
        <taxon>Calocera</taxon>
    </lineage>
</organism>
<dbReference type="AlphaFoldDB" id="A0A167NHW0"/>
<evidence type="ECO:0000313" key="2">
    <source>
        <dbReference type="EMBL" id="KZO97734.1"/>
    </source>
</evidence>
<keyword evidence="3" id="KW-1185">Reference proteome</keyword>
<gene>
    <name evidence="2" type="ORF">CALVIDRAFT_58866</name>
</gene>
<sequence>MNGITALLSFSMLAAVVIAESHTIEFTNNCGFGTPTLVVDGTVVSTGDAYTANGPITDAFAFLQSGSCGANGESCAVLEPYLCNAADSGCNGSYVDLEITPPYSLSPEFRWYFYGNDCAGEGVTCNDDQCAIVFCD</sequence>
<accession>A0A167NHW0</accession>
<feature type="chain" id="PRO_5007890696" description="Glycopeptide" evidence="1">
    <location>
        <begin position="20"/>
        <end position="136"/>
    </location>
</feature>
<keyword evidence="1" id="KW-0732">Signal</keyword>
<feature type="signal peptide" evidence="1">
    <location>
        <begin position="1"/>
        <end position="19"/>
    </location>
</feature>
<proteinExistence type="predicted"/>
<evidence type="ECO:0000313" key="3">
    <source>
        <dbReference type="Proteomes" id="UP000076738"/>
    </source>
</evidence>
<name>A0A167NHW0_CALVF</name>
<dbReference type="Proteomes" id="UP000076738">
    <property type="component" value="Unassembled WGS sequence"/>
</dbReference>
<evidence type="ECO:0000256" key="1">
    <source>
        <dbReference type="SAM" id="SignalP"/>
    </source>
</evidence>